<accession>A0A9D4D3X2</accession>
<reference evidence="1" key="1">
    <citation type="journal article" date="2019" name="bioRxiv">
        <title>The Genome of the Zebra Mussel, Dreissena polymorpha: A Resource for Invasive Species Research.</title>
        <authorList>
            <person name="McCartney M.A."/>
            <person name="Auch B."/>
            <person name="Kono T."/>
            <person name="Mallez S."/>
            <person name="Zhang Y."/>
            <person name="Obille A."/>
            <person name="Becker A."/>
            <person name="Abrahante J.E."/>
            <person name="Garbe J."/>
            <person name="Badalamenti J.P."/>
            <person name="Herman A."/>
            <person name="Mangelson H."/>
            <person name="Liachko I."/>
            <person name="Sullivan S."/>
            <person name="Sone E.D."/>
            <person name="Koren S."/>
            <person name="Silverstein K.A.T."/>
            <person name="Beckman K.B."/>
            <person name="Gohl D.M."/>
        </authorList>
    </citation>
    <scope>NUCLEOTIDE SEQUENCE</scope>
    <source>
        <strain evidence="1">Duluth1</strain>
        <tissue evidence="1">Whole animal</tissue>
    </source>
</reference>
<name>A0A9D4D3X2_DREPO</name>
<keyword evidence="2" id="KW-1185">Reference proteome</keyword>
<evidence type="ECO:0000313" key="2">
    <source>
        <dbReference type="Proteomes" id="UP000828390"/>
    </source>
</evidence>
<organism evidence="1 2">
    <name type="scientific">Dreissena polymorpha</name>
    <name type="common">Zebra mussel</name>
    <name type="synonym">Mytilus polymorpha</name>
    <dbReference type="NCBI Taxonomy" id="45954"/>
    <lineage>
        <taxon>Eukaryota</taxon>
        <taxon>Metazoa</taxon>
        <taxon>Spiralia</taxon>
        <taxon>Lophotrochozoa</taxon>
        <taxon>Mollusca</taxon>
        <taxon>Bivalvia</taxon>
        <taxon>Autobranchia</taxon>
        <taxon>Heteroconchia</taxon>
        <taxon>Euheterodonta</taxon>
        <taxon>Imparidentia</taxon>
        <taxon>Neoheterodontei</taxon>
        <taxon>Myida</taxon>
        <taxon>Dreissenoidea</taxon>
        <taxon>Dreissenidae</taxon>
        <taxon>Dreissena</taxon>
    </lineage>
</organism>
<reference evidence="1" key="2">
    <citation type="submission" date="2020-11" db="EMBL/GenBank/DDBJ databases">
        <authorList>
            <person name="McCartney M.A."/>
            <person name="Auch B."/>
            <person name="Kono T."/>
            <person name="Mallez S."/>
            <person name="Becker A."/>
            <person name="Gohl D.M."/>
            <person name="Silverstein K.A.T."/>
            <person name="Koren S."/>
            <person name="Bechman K.B."/>
            <person name="Herman A."/>
            <person name="Abrahante J.E."/>
            <person name="Garbe J."/>
        </authorList>
    </citation>
    <scope>NUCLEOTIDE SEQUENCE</scope>
    <source>
        <strain evidence="1">Duluth1</strain>
        <tissue evidence="1">Whole animal</tissue>
    </source>
</reference>
<dbReference type="Proteomes" id="UP000828390">
    <property type="component" value="Unassembled WGS sequence"/>
</dbReference>
<sequence length="353" mass="41195">MKELGTEVHKHMRNEMNERVKKQFLMATLVSTTELFEMDFSLLRDFQHHLETLRTDQQRRQMTSTRLIRHKRTIFILNIFSDNNYTHGKSRLLDPTGDIRHKMNICSEHTDISGKDVDLYLERMRQEFYLMYPANFKPSLVIYSYYVPCTCAEHNCALVVSQFSKQAKENVYVGYSDVFRATDEDLSVLLLASAGVQVIRPSDLCWDEISINAHKKDLLLEASPLLENQRRTSMGQHAFSKMDEVFSVKQIEYEGLHVIQQSDVYWSDISLDTREGDFLREAFPSLEGGCLARRKHYQATSAMRCHLNKDNNNKVPLKFISSVRIRKQKMIKRLKRKKNKHPQAAMAVRGHSN</sequence>
<dbReference type="AlphaFoldDB" id="A0A9D4D3X2"/>
<dbReference type="EMBL" id="JAIWYP010000011">
    <property type="protein sequence ID" value="KAH3737697.1"/>
    <property type="molecule type" value="Genomic_DNA"/>
</dbReference>
<proteinExistence type="predicted"/>
<protein>
    <submittedName>
        <fullName evidence="1">Uncharacterized protein</fullName>
    </submittedName>
</protein>
<comment type="caution">
    <text evidence="1">The sequence shown here is derived from an EMBL/GenBank/DDBJ whole genome shotgun (WGS) entry which is preliminary data.</text>
</comment>
<evidence type="ECO:0000313" key="1">
    <source>
        <dbReference type="EMBL" id="KAH3737697.1"/>
    </source>
</evidence>
<gene>
    <name evidence="1" type="ORF">DPMN_044290</name>
</gene>